<sequence length="295" mass="31562">MNEKKMLTPAEIAEATVETAKKKAALSPSSQLLLGVLAGAFIAFAAQGSNMAAFNLFSDPATYGMGKALAGAIFGTGLMLVILAGGELFTGNTLMVAAVMQKKVTVGDMLRNWARVYAGNFVGAMLVTFMIVYSGQLNSSNALLAGQTIKIAAYKVNLPFHSALFLGVMCNWLVTLAVWLSYGAKDMTGKILAIFFPIWLFITSGFEHSIANMYYVPAGILAKANPVWAEASHLSAEVLNTLTWKNFLIGNLLPVTLGNIIGGVVCVGGAYWFVYLRDKKTAKSDPLTTYFKNVA</sequence>
<evidence type="ECO:0000313" key="7">
    <source>
        <dbReference type="EMBL" id="SCZ78433.1"/>
    </source>
</evidence>
<keyword evidence="8" id="KW-1185">Reference proteome</keyword>
<dbReference type="InterPro" id="IPR000292">
    <property type="entry name" value="For/NO2_transpt"/>
</dbReference>
<keyword evidence="2 6" id="KW-0812">Transmembrane</keyword>
<dbReference type="PANTHER" id="PTHR30520:SF6">
    <property type="entry name" value="FORMATE_NITRATE FAMILY TRANSPORTER (EUROFUNG)"/>
    <property type="match status" value="1"/>
</dbReference>
<name>A0A1G5RWL2_9FIRM</name>
<dbReference type="GO" id="GO:0015499">
    <property type="term" value="F:formate transmembrane transporter activity"/>
    <property type="evidence" value="ECO:0007669"/>
    <property type="project" value="TreeGrafter"/>
</dbReference>
<gene>
    <name evidence="7" type="ORF">SAMN03080599_01263</name>
</gene>
<evidence type="ECO:0000256" key="2">
    <source>
        <dbReference type="ARBA" id="ARBA00022692"/>
    </source>
</evidence>
<feature type="transmembrane region" description="Helical" evidence="6">
    <location>
        <begin position="252"/>
        <end position="274"/>
    </location>
</feature>
<feature type="transmembrane region" description="Helical" evidence="6">
    <location>
        <begin position="163"/>
        <end position="184"/>
    </location>
</feature>
<evidence type="ECO:0000256" key="1">
    <source>
        <dbReference type="ARBA" id="ARBA00004141"/>
    </source>
</evidence>
<evidence type="ECO:0000313" key="8">
    <source>
        <dbReference type="Proteomes" id="UP000199208"/>
    </source>
</evidence>
<proteinExistence type="inferred from homology"/>
<dbReference type="Gene3D" id="1.20.1080.10">
    <property type="entry name" value="Glycerol uptake facilitator protein"/>
    <property type="match status" value="1"/>
</dbReference>
<dbReference type="Pfam" id="PF01226">
    <property type="entry name" value="Form_Nir_trans"/>
    <property type="match status" value="1"/>
</dbReference>
<feature type="transmembrane region" description="Helical" evidence="6">
    <location>
        <begin position="69"/>
        <end position="100"/>
    </location>
</feature>
<accession>A0A1G5RWL2</accession>
<feature type="transmembrane region" description="Helical" evidence="6">
    <location>
        <begin position="191"/>
        <end position="211"/>
    </location>
</feature>
<feature type="transmembrane region" description="Helical" evidence="6">
    <location>
        <begin position="112"/>
        <end position="133"/>
    </location>
</feature>
<evidence type="ECO:0000256" key="3">
    <source>
        <dbReference type="ARBA" id="ARBA00022989"/>
    </source>
</evidence>
<comment type="similarity">
    <text evidence="5">Belongs to the FNT transporter (TC 1.A.16) family.</text>
</comment>
<dbReference type="InterPro" id="IPR023271">
    <property type="entry name" value="Aquaporin-like"/>
</dbReference>
<dbReference type="GO" id="GO:0005886">
    <property type="term" value="C:plasma membrane"/>
    <property type="evidence" value="ECO:0007669"/>
    <property type="project" value="TreeGrafter"/>
</dbReference>
<evidence type="ECO:0000256" key="5">
    <source>
        <dbReference type="ARBA" id="ARBA00049660"/>
    </source>
</evidence>
<comment type="subcellular location">
    <subcellularLocation>
        <location evidence="1">Membrane</location>
        <topology evidence="1">Multi-pass membrane protein</topology>
    </subcellularLocation>
</comment>
<dbReference type="EMBL" id="FMWL01000004">
    <property type="protein sequence ID" value="SCZ78433.1"/>
    <property type="molecule type" value="Genomic_DNA"/>
</dbReference>
<dbReference type="Proteomes" id="UP000199208">
    <property type="component" value="Unassembled WGS sequence"/>
</dbReference>
<dbReference type="AlphaFoldDB" id="A0A1G5RWL2"/>
<feature type="transmembrane region" description="Helical" evidence="6">
    <location>
        <begin position="32"/>
        <end position="57"/>
    </location>
</feature>
<reference evidence="7 8" key="1">
    <citation type="submission" date="2016-10" db="EMBL/GenBank/DDBJ databases">
        <authorList>
            <person name="de Groot N.N."/>
        </authorList>
    </citation>
    <scope>NUCLEOTIDE SEQUENCE [LARGE SCALE GENOMIC DNA]</scope>
    <source>
        <strain evidence="7 8">DSM 2784</strain>
    </source>
</reference>
<keyword evidence="4 6" id="KW-0472">Membrane</keyword>
<keyword evidence="3 6" id="KW-1133">Transmembrane helix</keyword>
<evidence type="ECO:0000256" key="6">
    <source>
        <dbReference type="SAM" id="Phobius"/>
    </source>
</evidence>
<dbReference type="PROSITE" id="PS01005">
    <property type="entry name" value="FORMATE_NITRITE_TP_1"/>
    <property type="match status" value="1"/>
</dbReference>
<dbReference type="InterPro" id="IPR024002">
    <property type="entry name" value="For/NO2_transpt_CS"/>
</dbReference>
<dbReference type="NCBIfam" id="TIGR00790">
    <property type="entry name" value="fnt"/>
    <property type="match status" value="1"/>
</dbReference>
<dbReference type="OrthoDB" id="9786493at2"/>
<protein>
    <submittedName>
        <fullName evidence="7">Formate/nitrite transporter</fullName>
    </submittedName>
</protein>
<evidence type="ECO:0000256" key="4">
    <source>
        <dbReference type="ARBA" id="ARBA00023136"/>
    </source>
</evidence>
<organism evidence="7 8">
    <name type="scientific">Acidaminobacter hydrogenoformans DSM 2784</name>
    <dbReference type="NCBI Taxonomy" id="1120920"/>
    <lineage>
        <taxon>Bacteria</taxon>
        <taxon>Bacillati</taxon>
        <taxon>Bacillota</taxon>
        <taxon>Clostridia</taxon>
        <taxon>Peptostreptococcales</taxon>
        <taxon>Acidaminobacteraceae</taxon>
        <taxon>Acidaminobacter</taxon>
    </lineage>
</organism>
<dbReference type="PANTHER" id="PTHR30520">
    <property type="entry name" value="FORMATE TRANSPORTER-RELATED"/>
    <property type="match status" value="1"/>
</dbReference>
<dbReference type="RefSeq" id="WP_092590048.1">
    <property type="nucleotide sequence ID" value="NZ_FMWL01000004.1"/>
</dbReference>
<dbReference type="STRING" id="1120920.SAMN03080599_01263"/>